<reference evidence="3" key="2">
    <citation type="submission" date="2009-11" db="EMBL/GenBank/DDBJ databases">
        <title>The Genome Sequence of Allomyces macrogynus strain ATCC 38327.</title>
        <authorList>
            <consortium name="The Broad Institute Genome Sequencing Platform"/>
            <person name="Russ C."/>
            <person name="Cuomo C."/>
            <person name="Shea T."/>
            <person name="Young S.K."/>
            <person name="Zeng Q."/>
            <person name="Koehrsen M."/>
            <person name="Haas B."/>
            <person name="Borodovsky M."/>
            <person name="Guigo R."/>
            <person name="Alvarado L."/>
            <person name="Berlin A."/>
            <person name="Borenstein D."/>
            <person name="Chen Z."/>
            <person name="Engels R."/>
            <person name="Freedman E."/>
            <person name="Gellesch M."/>
            <person name="Goldberg J."/>
            <person name="Griggs A."/>
            <person name="Gujja S."/>
            <person name="Heiman D."/>
            <person name="Hepburn T."/>
            <person name="Howarth C."/>
            <person name="Jen D."/>
            <person name="Larson L."/>
            <person name="Lewis B."/>
            <person name="Mehta T."/>
            <person name="Park D."/>
            <person name="Pearson M."/>
            <person name="Roberts A."/>
            <person name="Saif S."/>
            <person name="Shenoy N."/>
            <person name="Sisk P."/>
            <person name="Stolte C."/>
            <person name="Sykes S."/>
            <person name="Walk T."/>
            <person name="White J."/>
            <person name="Yandava C."/>
            <person name="Burger G."/>
            <person name="Gray M.W."/>
            <person name="Holland P.W.H."/>
            <person name="King N."/>
            <person name="Lang F.B.F."/>
            <person name="Roger A.J."/>
            <person name="Ruiz-Trillo I."/>
            <person name="Lander E."/>
            <person name="Nusbaum C."/>
        </authorList>
    </citation>
    <scope>NUCLEOTIDE SEQUENCE [LARGE SCALE GENOMIC DNA]</scope>
    <source>
        <strain evidence="3">ATCC 38327</strain>
    </source>
</reference>
<gene>
    <name evidence="2" type="ORF">AMAG_09848</name>
</gene>
<dbReference type="Proteomes" id="UP000054350">
    <property type="component" value="Unassembled WGS sequence"/>
</dbReference>
<dbReference type="EMBL" id="GG745348">
    <property type="protein sequence ID" value="KNE65883.1"/>
    <property type="molecule type" value="Genomic_DNA"/>
</dbReference>
<evidence type="ECO:0000256" key="1">
    <source>
        <dbReference type="ARBA" id="ARBA00005593"/>
    </source>
</evidence>
<dbReference type="InterPro" id="IPR018203">
    <property type="entry name" value="GDP_dissociation_inhibitor"/>
</dbReference>
<dbReference type="GO" id="GO:0005829">
    <property type="term" value="C:cytosol"/>
    <property type="evidence" value="ECO:0007669"/>
    <property type="project" value="TreeGrafter"/>
</dbReference>
<dbReference type="GO" id="GO:0005968">
    <property type="term" value="C:Rab-protein geranylgeranyltransferase complex"/>
    <property type="evidence" value="ECO:0007669"/>
    <property type="project" value="TreeGrafter"/>
</dbReference>
<keyword evidence="3" id="KW-1185">Reference proteome</keyword>
<dbReference type="GO" id="GO:0007264">
    <property type="term" value="P:small GTPase-mediated signal transduction"/>
    <property type="evidence" value="ECO:0007669"/>
    <property type="project" value="InterPro"/>
</dbReference>
<accession>A0A0L0STM2</accession>
<dbReference type="STRING" id="578462.A0A0L0STM2"/>
<sequence>MADPNHFDVLVLGTGVAESLLAAAYARKGDTVLHLDARPHYGAASAALSFHDLTKLNTFGCYTDLRHETRPDHAAWLVDKSREFALELNPKLLYARGSVVDLFATTGVGRHLEFKLAEATRVHRGSAPGGDQALLVPASKEDVFASKDLSLADKRRLMRFFTTSMAMDAPPAAGGSFADYLTQNGLTGALQDVFVHGVALSRTPGSSLPVAAGMARAHKYLHSMGRFGPSPFLLAQYGVGAEVAQALCRVAAVYGGVYILGRPITSVAWEADAQVWRVKVELDPVQEFTAKRLVTNQGHVAASSTVATGKPMYGALVVAQRPVREDTGLGIYVVPPPADGVGEAVQVVHACSDLKMCSDGTFVVHFRGSSEADVDRAVALLLPSPEDILHTTRFVHRPDAAGSDEPVVTAADGAPSTVVPWPTADLDMDVDLDAVLALWHAETGLDTLLEPLPNPDEEQIVAEAQQVQAEALEEPLTSA</sequence>
<reference evidence="2 3" key="1">
    <citation type="submission" date="2009-11" db="EMBL/GenBank/DDBJ databases">
        <title>Annotation of Allomyces macrogynus ATCC 38327.</title>
        <authorList>
            <consortium name="The Broad Institute Genome Sequencing Platform"/>
            <person name="Russ C."/>
            <person name="Cuomo C."/>
            <person name="Burger G."/>
            <person name="Gray M.W."/>
            <person name="Holland P.W.H."/>
            <person name="King N."/>
            <person name="Lang F.B.F."/>
            <person name="Roger A.J."/>
            <person name="Ruiz-Trillo I."/>
            <person name="Young S.K."/>
            <person name="Zeng Q."/>
            <person name="Gargeya S."/>
            <person name="Fitzgerald M."/>
            <person name="Haas B."/>
            <person name="Abouelleil A."/>
            <person name="Alvarado L."/>
            <person name="Arachchi H.M."/>
            <person name="Berlin A."/>
            <person name="Chapman S.B."/>
            <person name="Gearin G."/>
            <person name="Goldberg J."/>
            <person name="Griggs A."/>
            <person name="Gujja S."/>
            <person name="Hansen M."/>
            <person name="Heiman D."/>
            <person name="Howarth C."/>
            <person name="Larimer J."/>
            <person name="Lui A."/>
            <person name="MacDonald P.J.P."/>
            <person name="McCowen C."/>
            <person name="Montmayeur A."/>
            <person name="Murphy C."/>
            <person name="Neiman D."/>
            <person name="Pearson M."/>
            <person name="Priest M."/>
            <person name="Roberts A."/>
            <person name="Saif S."/>
            <person name="Shea T."/>
            <person name="Sisk P."/>
            <person name="Stolte C."/>
            <person name="Sykes S."/>
            <person name="Wortman J."/>
            <person name="Nusbaum C."/>
            <person name="Birren B."/>
        </authorList>
    </citation>
    <scope>NUCLEOTIDE SEQUENCE [LARGE SCALE GENOMIC DNA]</scope>
    <source>
        <strain evidence="2 3">ATCC 38327</strain>
    </source>
</reference>
<dbReference type="PRINTS" id="PR00891">
    <property type="entry name" value="RABGDIREP"/>
</dbReference>
<evidence type="ECO:0000313" key="2">
    <source>
        <dbReference type="EMBL" id="KNE65883.1"/>
    </source>
</evidence>
<evidence type="ECO:0008006" key="4">
    <source>
        <dbReference type="Google" id="ProtNLM"/>
    </source>
</evidence>
<dbReference type="GO" id="GO:0005634">
    <property type="term" value="C:nucleus"/>
    <property type="evidence" value="ECO:0007669"/>
    <property type="project" value="TreeGrafter"/>
</dbReference>
<dbReference type="AlphaFoldDB" id="A0A0L0STM2"/>
<dbReference type="SUPFAM" id="SSF51905">
    <property type="entry name" value="FAD/NAD(P)-binding domain"/>
    <property type="match status" value="1"/>
</dbReference>
<evidence type="ECO:0000313" key="3">
    <source>
        <dbReference type="Proteomes" id="UP000054350"/>
    </source>
</evidence>
<dbReference type="GO" id="GO:0016192">
    <property type="term" value="P:vesicle-mediated transport"/>
    <property type="evidence" value="ECO:0007669"/>
    <property type="project" value="TreeGrafter"/>
</dbReference>
<proteinExistence type="inferred from homology"/>
<dbReference type="Gene3D" id="3.30.519.10">
    <property type="entry name" value="Guanine Nucleotide Dissociation Inhibitor, domain 2"/>
    <property type="match status" value="1"/>
</dbReference>
<dbReference type="eggNOG" id="KOG4405">
    <property type="taxonomic scope" value="Eukaryota"/>
</dbReference>
<dbReference type="PANTHER" id="PTHR11787">
    <property type="entry name" value="RAB GDP-DISSOCIATION INHIBITOR"/>
    <property type="match status" value="1"/>
</dbReference>
<dbReference type="PANTHER" id="PTHR11787:SF4">
    <property type="entry name" value="CHM, RAB ESCORT PROTEIN 1"/>
    <property type="match status" value="1"/>
</dbReference>
<dbReference type="Pfam" id="PF00996">
    <property type="entry name" value="GDI"/>
    <property type="match status" value="1"/>
</dbReference>
<dbReference type="OrthoDB" id="9446342at2759"/>
<dbReference type="VEuPathDB" id="FungiDB:AMAG_09848"/>
<organism evidence="2 3">
    <name type="scientific">Allomyces macrogynus (strain ATCC 38327)</name>
    <name type="common">Allomyces javanicus var. macrogynus</name>
    <dbReference type="NCBI Taxonomy" id="578462"/>
    <lineage>
        <taxon>Eukaryota</taxon>
        <taxon>Fungi</taxon>
        <taxon>Fungi incertae sedis</taxon>
        <taxon>Blastocladiomycota</taxon>
        <taxon>Blastocladiomycetes</taxon>
        <taxon>Blastocladiales</taxon>
        <taxon>Blastocladiaceae</taxon>
        <taxon>Allomyces</taxon>
    </lineage>
</organism>
<protein>
    <recommendedName>
        <fullName evidence="4">Rab proteins geranylgeranyltransferase</fullName>
    </recommendedName>
</protein>
<dbReference type="InterPro" id="IPR036188">
    <property type="entry name" value="FAD/NAD-bd_sf"/>
</dbReference>
<dbReference type="GO" id="GO:0005092">
    <property type="term" value="F:GDP-dissociation inhibitor activity"/>
    <property type="evidence" value="ECO:0007669"/>
    <property type="project" value="InterPro"/>
</dbReference>
<comment type="similarity">
    <text evidence="1">Belongs to the Rab GDI family.</text>
</comment>
<name>A0A0L0STM2_ALLM3</name>
<dbReference type="Gene3D" id="3.50.50.60">
    <property type="entry name" value="FAD/NAD(P)-binding domain"/>
    <property type="match status" value="2"/>
</dbReference>